<name>A0A2A6RQ50_9CHLR</name>
<keyword evidence="2" id="KW-1185">Reference proteome</keyword>
<organism evidence="1 2">
    <name type="scientific">Candidatus Viridilinea mediisalina</name>
    <dbReference type="NCBI Taxonomy" id="2024553"/>
    <lineage>
        <taxon>Bacteria</taxon>
        <taxon>Bacillati</taxon>
        <taxon>Chloroflexota</taxon>
        <taxon>Chloroflexia</taxon>
        <taxon>Chloroflexales</taxon>
        <taxon>Chloroflexineae</taxon>
        <taxon>Oscillochloridaceae</taxon>
        <taxon>Candidatus Viridilinea</taxon>
    </lineage>
</organism>
<comment type="caution">
    <text evidence="1">The sequence shown here is derived from an EMBL/GenBank/DDBJ whole genome shotgun (WGS) entry which is preliminary data.</text>
</comment>
<reference evidence="2" key="1">
    <citation type="submission" date="2017-08" db="EMBL/GenBank/DDBJ databases">
        <authorList>
            <person name="Grouzdev D.S."/>
            <person name="Gaisin V.A."/>
            <person name="Rysina M.S."/>
            <person name="Gorlenko V.M."/>
        </authorList>
    </citation>
    <scope>NUCLEOTIDE SEQUENCE [LARGE SCALE GENOMIC DNA]</scope>
    <source>
        <strain evidence="2">Kir15-3F</strain>
    </source>
</reference>
<dbReference type="OrthoDB" id="158091at2"/>
<dbReference type="Proteomes" id="UP000220527">
    <property type="component" value="Unassembled WGS sequence"/>
</dbReference>
<dbReference type="Gene3D" id="3.30.450.30">
    <property type="entry name" value="Dynein light chain 2a, cytoplasmic"/>
    <property type="match status" value="1"/>
</dbReference>
<dbReference type="SUPFAM" id="SSF103196">
    <property type="entry name" value="Roadblock/LC7 domain"/>
    <property type="match status" value="1"/>
</dbReference>
<evidence type="ECO:0008006" key="3">
    <source>
        <dbReference type="Google" id="ProtNLM"/>
    </source>
</evidence>
<evidence type="ECO:0000313" key="1">
    <source>
        <dbReference type="EMBL" id="PDW05000.1"/>
    </source>
</evidence>
<protein>
    <recommendedName>
        <fullName evidence="3">Roadblock/LAMTOR2 domain-containing protein</fullName>
    </recommendedName>
</protein>
<dbReference type="RefSeq" id="WP_097642238.1">
    <property type="nucleotide sequence ID" value="NZ_NQWI01000002.1"/>
</dbReference>
<dbReference type="EMBL" id="NQWI01000002">
    <property type="protein sequence ID" value="PDW05000.1"/>
    <property type="molecule type" value="Genomic_DNA"/>
</dbReference>
<dbReference type="AlphaFoldDB" id="A0A2A6RQ50"/>
<gene>
    <name evidence="1" type="ORF">CJ255_01080</name>
</gene>
<evidence type="ECO:0000313" key="2">
    <source>
        <dbReference type="Proteomes" id="UP000220527"/>
    </source>
</evidence>
<accession>A0A2A6RQ50</accession>
<proteinExistence type="predicted"/>
<sequence length="159" mass="17148">MYRSQPVLSASQLTAIHGLLGQLSQQAHMRCAFLCDLSGQELASWTEQAELDLVSLAALAAGDLMATMEIARLLGGKRACNMIIQEHDEMTILVSRVGEGLVLLIATAVDVPIGWSRLAVKRTGERILEVVGTAAMTPPPLVMSDDFVASFNAQIDNIW</sequence>